<reference evidence="4 5" key="1">
    <citation type="submission" date="2021-05" db="EMBL/GenBank/DDBJ databases">
        <title>Fusibacter ferrireducens sp. nov., an anaerobic, sulfur- and Fe-reducing bacterium isolated from the mangrove sediment.</title>
        <authorList>
            <person name="Qiu D."/>
        </authorList>
    </citation>
    <scope>NUCLEOTIDE SEQUENCE [LARGE SCALE GENOMIC DNA]</scope>
    <source>
        <strain evidence="4 5">DSM 12116</strain>
    </source>
</reference>
<dbReference type="Gene3D" id="2.40.50.100">
    <property type="match status" value="1"/>
</dbReference>
<evidence type="ECO:0000259" key="2">
    <source>
        <dbReference type="Pfam" id="PF25917"/>
    </source>
</evidence>
<dbReference type="InterPro" id="IPR006143">
    <property type="entry name" value="RND_pump_MFP"/>
</dbReference>
<protein>
    <submittedName>
        <fullName evidence="4">Efflux RND transporter periplasmic adaptor subunit</fullName>
    </submittedName>
</protein>
<comment type="caution">
    <text evidence="4">The sequence shown here is derived from an EMBL/GenBank/DDBJ whole genome shotgun (WGS) entry which is preliminary data.</text>
</comment>
<organism evidence="4 5">
    <name type="scientific">Fusibacter paucivorans</name>
    <dbReference type="NCBI Taxonomy" id="76009"/>
    <lineage>
        <taxon>Bacteria</taxon>
        <taxon>Bacillati</taxon>
        <taxon>Bacillota</taxon>
        <taxon>Clostridia</taxon>
        <taxon>Eubacteriales</taxon>
        <taxon>Eubacteriales Family XII. Incertae Sedis</taxon>
        <taxon>Fusibacter</taxon>
    </lineage>
</organism>
<comment type="similarity">
    <text evidence="1">Belongs to the membrane fusion protein (MFP) (TC 8.A.1) family.</text>
</comment>
<evidence type="ECO:0000313" key="4">
    <source>
        <dbReference type="EMBL" id="MBS7526884.1"/>
    </source>
</evidence>
<dbReference type="Proteomes" id="UP000746471">
    <property type="component" value="Unassembled WGS sequence"/>
</dbReference>
<dbReference type="Pfam" id="PF25989">
    <property type="entry name" value="YknX_C"/>
    <property type="match status" value="1"/>
</dbReference>
<dbReference type="EMBL" id="JAHBCL010000014">
    <property type="protein sequence ID" value="MBS7526884.1"/>
    <property type="molecule type" value="Genomic_DNA"/>
</dbReference>
<proteinExistence type="inferred from homology"/>
<dbReference type="NCBIfam" id="TIGR01730">
    <property type="entry name" value="RND_mfp"/>
    <property type="match status" value="1"/>
</dbReference>
<dbReference type="Gene3D" id="2.40.420.20">
    <property type="match status" value="1"/>
</dbReference>
<dbReference type="PANTHER" id="PTHR30469">
    <property type="entry name" value="MULTIDRUG RESISTANCE PROTEIN MDTA"/>
    <property type="match status" value="1"/>
</dbReference>
<dbReference type="InterPro" id="IPR058625">
    <property type="entry name" value="MdtA-like_BSH"/>
</dbReference>
<dbReference type="RefSeq" id="WP_213236746.1">
    <property type="nucleotide sequence ID" value="NZ_JAHBCL010000014.1"/>
</dbReference>
<gene>
    <name evidence="4" type="ORF">KHM83_09360</name>
</gene>
<evidence type="ECO:0000256" key="1">
    <source>
        <dbReference type="ARBA" id="ARBA00009477"/>
    </source>
</evidence>
<accession>A0ABS5PNY6</accession>
<evidence type="ECO:0000313" key="5">
    <source>
        <dbReference type="Proteomes" id="UP000746471"/>
    </source>
</evidence>
<name>A0ABS5PNY6_9FIRM</name>
<dbReference type="PROSITE" id="PS51257">
    <property type="entry name" value="PROKAR_LIPOPROTEIN"/>
    <property type="match status" value="1"/>
</dbReference>
<evidence type="ECO:0000259" key="3">
    <source>
        <dbReference type="Pfam" id="PF25989"/>
    </source>
</evidence>
<dbReference type="Gene3D" id="1.10.287.470">
    <property type="entry name" value="Helix hairpin bin"/>
    <property type="match status" value="1"/>
</dbReference>
<sequence length="400" mass="41626">MNNYHKIGVFFMIILTIMMLAGCGKDDALAVSNAAISVATQKTAIGTLAIDGTYIGTVSSENSANVIAQVSGVVEAVNVSVGESVTAGALLCQLDDSAVQHSLASSEAGYESAVAGYNTATAHYAPDDTDSSLENKVRLARQNTENMQALFQDGAVSQAQLDGAIDTQIEAEAALKSAKAGIETAQAAMQSAQAGVDSARYQISLYQLTAPISGVIDSINATVNNLMPSGTVAMTITDPDSRSVVFYVSDKVRAHLAEGNAVAVQYNGSEYMGTVSEVGMAVDMAAGLFRVKAFLQGAADLPNGATVELTTVTETAKDQILVPYDALYFENGAAYVYVVEDSKAVKRDVTVTLYDATTAAIQTGLTVDEVVITSWSSTLKDGVAVSADASQALEESDVMQ</sequence>
<dbReference type="Gene3D" id="2.40.30.170">
    <property type="match status" value="1"/>
</dbReference>
<dbReference type="SUPFAM" id="SSF111369">
    <property type="entry name" value="HlyD-like secretion proteins"/>
    <property type="match status" value="1"/>
</dbReference>
<keyword evidence="5" id="KW-1185">Reference proteome</keyword>
<feature type="domain" description="YknX-like C-terminal permuted SH3-like" evidence="3">
    <location>
        <begin position="321"/>
        <end position="386"/>
    </location>
</feature>
<dbReference type="InterPro" id="IPR058637">
    <property type="entry name" value="YknX-like_C"/>
</dbReference>
<dbReference type="PANTHER" id="PTHR30469:SF15">
    <property type="entry name" value="HLYD FAMILY OF SECRETION PROTEINS"/>
    <property type="match status" value="1"/>
</dbReference>
<feature type="domain" description="Multidrug resistance protein MdtA-like barrel-sandwich hybrid" evidence="2">
    <location>
        <begin position="63"/>
        <end position="237"/>
    </location>
</feature>
<dbReference type="Pfam" id="PF25917">
    <property type="entry name" value="BSH_RND"/>
    <property type="match status" value="1"/>
</dbReference>